<dbReference type="RefSeq" id="WP_273555148.1">
    <property type="nucleotide sequence ID" value="NZ_JAQRFI010000022.1"/>
</dbReference>
<keyword evidence="3" id="KW-1185">Reference proteome</keyword>
<proteinExistence type="predicted"/>
<feature type="region of interest" description="Disordered" evidence="1">
    <location>
        <begin position="1"/>
        <end position="33"/>
    </location>
</feature>
<name>A0ABT5LFF4_9GAMM</name>
<evidence type="ECO:0000313" key="2">
    <source>
        <dbReference type="EMBL" id="MDC9589832.1"/>
    </source>
</evidence>
<protein>
    <submittedName>
        <fullName evidence="2">Uncharacterized protein</fullName>
    </submittedName>
</protein>
<organism evidence="2 3">
    <name type="scientific">Xenorhabdus yunnanensis</name>
    <dbReference type="NCBI Taxonomy" id="3025878"/>
    <lineage>
        <taxon>Bacteria</taxon>
        <taxon>Pseudomonadati</taxon>
        <taxon>Pseudomonadota</taxon>
        <taxon>Gammaproteobacteria</taxon>
        <taxon>Enterobacterales</taxon>
        <taxon>Morganellaceae</taxon>
        <taxon>Xenorhabdus</taxon>
    </lineage>
</organism>
<dbReference type="EMBL" id="JAQRFI010000022">
    <property type="protein sequence ID" value="MDC9589832.1"/>
    <property type="molecule type" value="Genomic_DNA"/>
</dbReference>
<dbReference type="Proteomes" id="UP001217178">
    <property type="component" value="Unassembled WGS sequence"/>
</dbReference>
<sequence>MAEKITQRTRRQKVSESPKMLAYETPQTRQQKANEGLDIVSHKIPEDTLTESKAPRKRVHFQRGGTALQIRHNPNQLLQVRGNDKNVTALRDRMKPPVSPGATPLAIIDAYGHIMPFDAESPIDRVILANVPDITYIYTHDDLQEALRINQEKIQQRRFHETVQGARLFVEPVLPTHGFRNGNEVVSAFYDETRMGNDAVVIQDLNDMSKDVF</sequence>
<gene>
    <name evidence="2" type="ORF">PSI23_11110</name>
</gene>
<evidence type="ECO:0000256" key="1">
    <source>
        <dbReference type="SAM" id="MobiDB-lite"/>
    </source>
</evidence>
<comment type="caution">
    <text evidence="2">The sequence shown here is derived from an EMBL/GenBank/DDBJ whole genome shotgun (WGS) entry which is preliminary data.</text>
</comment>
<reference evidence="2 3" key="1">
    <citation type="submission" date="2023-02" db="EMBL/GenBank/DDBJ databases">
        <title>Entomopathogenic bacteria.</title>
        <authorList>
            <person name="Machado R.A."/>
        </authorList>
    </citation>
    <scope>NUCLEOTIDE SEQUENCE [LARGE SCALE GENOMIC DNA]</scope>
    <source>
        <strain evidence="2 3">XENO-10</strain>
    </source>
</reference>
<accession>A0ABT5LFF4</accession>
<evidence type="ECO:0000313" key="3">
    <source>
        <dbReference type="Proteomes" id="UP001217178"/>
    </source>
</evidence>